<dbReference type="InterPro" id="IPR000719">
    <property type="entry name" value="Prot_kinase_dom"/>
</dbReference>
<evidence type="ECO:0000313" key="13">
    <source>
        <dbReference type="WBParaSite" id="PDA_v2.g22402.t1"/>
    </source>
</evidence>
<comment type="catalytic activity">
    <reaction evidence="6">
        <text>L-threonyl-[protein] + ATP = O-phospho-L-threonyl-[protein] + ADP + H(+)</text>
        <dbReference type="Rhea" id="RHEA:46608"/>
        <dbReference type="Rhea" id="RHEA-COMP:11060"/>
        <dbReference type="Rhea" id="RHEA-COMP:11605"/>
        <dbReference type="ChEBI" id="CHEBI:15378"/>
        <dbReference type="ChEBI" id="CHEBI:30013"/>
        <dbReference type="ChEBI" id="CHEBI:30616"/>
        <dbReference type="ChEBI" id="CHEBI:61977"/>
        <dbReference type="ChEBI" id="CHEBI:456216"/>
        <dbReference type="EC" id="2.7.11.1"/>
    </reaction>
</comment>
<evidence type="ECO:0000256" key="2">
    <source>
        <dbReference type="ARBA" id="ARBA00022679"/>
    </source>
</evidence>
<dbReference type="GO" id="GO:0004674">
    <property type="term" value="F:protein serine/threonine kinase activity"/>
    <property type="evidence" value="ECO:0007669"/>
    <property type="project" value="UniProtKB-KW"/>
</dbReference>
<feature type="region of interest" description="Disordered" evidence="10">
    <location>
        <begin position="1"/>
        <end position="21"/>
    </location>
</feature>
<proteinExistence type="predicted"/>
<evidence type="ECO:0000259" key="11">
    <source>
        <dbReference type="PROSITE" id="PS50011"/>
    </source>
</evidence>
<evidence type="ECO:0000256" key="9">
    <source>
        <dbReference type="PROSITE-ProRule" id="PRU10141"/>
    </source>
</evidence>
<accession>A0A914PUJ4</accession>
<dbReference type="InterPro" id="IPR030616">
    <property type="entry name" value="Aur-like"/>
</dbReference>
<dbReference type="Pfam" id="PF00069">
    <property type="entry name" value="Pkinase"/>
    <property type="match status" value="1"/>
</dbReference>
<keyword evidence="12" id="KW-1185">Reference proteome</keyword>
<evidence type="ECO:0000256" key="5">
    <source>
        <dbReference type="ARBA" id="ARBA00022840"/>
    </source>
</evidence>
<evidence type="ECO:0000256" key="10">
    <source>
        <dbReference type="SAM" id="MobiDB-lite"/>
    </source>
</evidence>
<dbReference type="Proteomes" id="UP000887578">
    <property type="component" value="Unplaced"/>
</dbReference>
<feature type="binding site" evidence="8 9">
    <location>
        <position position="67"/>
    </location>
    <ligand>
        <name>ATP</name>
        <dbReference type="ChEBI" id="CHEBI:30616"/>
    </ligand>
</feature>
<evidence type="ECO:0000256" key="1">
    <source>
        <dbReference type="ARBA" id="ARBA00022527"/>
    </source>
</evidence>
<keyword evidence="4" id="KW-0418">Kinase</keyword>
<dbReference type="InterPro" id="IPR017441">
    <property type="entry name" value="Protein_kinase_ATP_BS"/>
</dbReference>
<dbReference type="SUPFAM" id="SSF56112">
    <property type="entry name" value="Protein kinase-like (PK-like)"/>
    <property type="match status" value="1"/>
</dbReference>
<feature type="binding site" evidence="8">
    <location>
        <begin position="116"/>
        <end position="118"/>
    </location>
    <ligand>
        <name>ATP</name>
        <dbReference type="ChEBI" id="CHEBI:30616"/>
    </ligand>
</feature>
<evidence type="ECO:0000256" key="6">
    <source>
        <dbReference type="ARBA" id="ARBA00047899"/>
    </source>
</evidence>
<keyword evidence="1" id="KW-0723">Serine/threonine-protein kinase</keyword>
<keyword evidence="2" id="KW-0808">Transferase</keyword>
<dbReference type="PROSITE" id="PS50011">
    <property type="entry name" value="PROTEIN_KINASE_DOM"/>
    <property type="match status" value="1"/>
</dbReference>
<dbReference type="SMART" id="SM00220">
    <property type="entry name" value="S_TKc"/>
    <property type="match status" value="1"/>
</dbReference>
<evidence type="ECO:0000256" key="3">
    <source>
        <dbReference type="ARBA" id="ARBA00022741"/>
    </source>
</evidence>
<evidence type="ECO:0000313" key="12">
    <source>
        <dbReference type="Proteomes" id="UP000887578"/>
    </source>
</evidence>
<sequence>MSDTFANSSAEDDEEEGESTNIVPELPVTEFKWKLSDFDIGKPLGKGQFGNVYLAREKKQQHIVALKILFKSQLLKGNVHHQLIREIEIQAHLSHPNILRMYNYFADEKKIYLILEYALEGELFKKLQDAKRFTEPIAARVRFLYYIFQR</sequence>
<protein>
    <submittedName>
        <fullName evidence="13">Aurora kinase</fullName>
    </submittedName>
</protein>
<reference evidence="13" key="1">
    <citation type="submission" date="2022-11" db="UniProtKB">
        <authorList>
            <consortium name="WormBaseParasite"/>
        </authorList>
    </citation>
    <scope>IDENTIFICATION</scope>
</reference>
<evidence type="ECO:0000256" key="8">
    <source>
        <dbReference type="PIRSR" id="PIRSR630616-2"/>
    </source>
</evidence>
<dbReference type="Gene3D" id="3.30.200.20">
    <property type="entry name" value="Phosphorylase Kinase, domain 1"/>
    <property type="match status" value="1"/>
</dbReference>
<dbReference type="WBParaSite" id="PDA_v2.g22402.t1">
    <property type="protein sequence ID" value="PDA_v2.g22402.t1"/>
    <property type="gene ID" value="PDA_v2.g22402"/>
</dbReference>
<evidence type="ECO:0000256" key="7">
    <source>
        <dbReference type="ARBA" id="ARBA00048679"/>
    </source>
</evidence>
<dbReference type="InterPro" id="IPR011009">
    <property type="entry name" value="Kinase-like_dom_sf"/>
</dbReference>
<dbReference type="AlphaFoldDB" id="A0A914PUJ4"/>
<feature type="domain" description="Protein kinase" evidence="11">
    <location>
        <begin position="38"/>
        <end position="150"/>
    </location>
</feature>
<name>A0A914PUJ4_9BILA</name>
<evidence type="ECO:0000256" key="4">
    <source>
        <dbReference type="ARBA" id="ARBA00022777"/>
    </source>
</evidence>
<dbReference type="GO" id="GO:0005524">
    <property type="term" value="F:ATP binding"/>
    <property type="evidence" value="ECO:0007669"/>
    <property type="project" value="UniProtKB-UniRule"/>
</dbReference>
<organism evidence="12 13">
    <name type="scientific">Panagrolaimus davidi</name>
    <dbReference type="NCBI Taxonomy" id="227884"/>
    <lineage>
        <taxon>Eukaryota</taxon>
        <taxon>Metazoa</taxon>
        <taxon>Ecdysozoa</taxon>
        <taxon>Nematoda</taxon>
        <taxon>Chromadorea</taxon>
        <taxon>Rhabditida</taxon>
        <taxon>Tylenchina</taxon>
        <taxon>Panagrolaimomorpha</taxon>
        <taxon>Panagrolaimoidea</taxon>
        <taxon>Panagrolaimidae</taxon>
        <taxon>Panagrolaimus</taxon>
    </lineage>
</organism>
<keyword evidence="3 8" id="KW-0547">Nucleotide-binding</keyword>
<dbReference type="PANTHER" id="PTHR24350">
    <property type="entry name" value="SERINE/THREONINE-PROTEIN KINASE IAL-RELATED"/>
    <property type="match status" value="1"/>
</dbReference>
<dbReference type="FunFam" id="3.30.200.20:FF:000042">
    <property type="entry name" value="Aurora kinase A"/>
    <property type="match status" value="1"/>
</dbReference>
<dbReference type="PROSITE" id="PS00107">
    <property type="entry name" value="PROTEIN_KINASE_ATP"/>
    <property type="match status" value="1"/>
</dbReference>
<comment type="catalytic activity">
    <reaction evidence="7">
        <text>L-seryl-[protein] + ATP = O-phospho-L-seryl-[protein] + ADP + H(+)</text>
        <dbReference type="Rhea" id="RHEA:17989"/>
        <dbReference type="Rhea" id="RHEA-COMP:9863"/>
        <dbReference type="Rhea" id="RHEA-COMP:11604"/>
        <dbReference type="ChEBI" id="CHEBI:15378"/>
        <dbReference type="ChEBI" id="CHEBI:29999"/>
        <dbReference type="ChEBI" id="CHEBI:30616"/>
        <dbReference type="ChEBI" id="CHEBI:83421"/>
        <dbReference type="ChEBI" id="CHEBI:456216"/>
        <dbReference type="EC" id="2.7.11.1"/>
    </reaction>
</comment>
<keyword evidence="5 8" id="KW-0067">ATP-binding</keyword>